<comment type="caution">
    <text evidence="1">The sequence shown here is derived from an EMBL/GenBank/DDBJ whole genome shotgun (WGS) entry which is preliminary data.</text>
</comment>
<reference evidence="1 2" key="1">
    <citation type="submission" date="2023-02" db="EMBL/GenBank/DDBJ databases">
        <title>LHISI_Scaffold_Assembly.</title>
        <authorList>
            <person name="Stuart O.P."/>
            <person name="Cleave R."/>
            <person name="Magrath M.J.L."/>
            <person name="Mikheyev A.S."/>
        </authorList>
    </citation>
    <scope>NUCLEOTIDE SEQUENCE [LARGE SCALE GENOMIC DNA]</scope>
    <source>
        <strain evidence="1">Daus_M_001</strain>
        <tissue evidence="1">Leg muscle</tissue>
    </source>
</reference>
<name>A0ABQ9IIZ8_9NEOP</name>
<sequence length="80" mass="9121">MHNLKKVMEKIWPYFKFFESSEAHNEAEFLELLKGIPGCDDAIDANVDEWMAADGASNENLTDKYIVTAVNQETDPSRLK</sequence>
<keyword evidence="2" id="KW-1185">Reference proteome</keyword>
<protein>
    <submittedName>
        <fullName evidence="1">Uncharacterized protein</fullName>
    </submittedName>
</protein>
<evidence type="ECO:0000313" key="2">
    <source>
        <dbReference type="Proteomes" id="UP001159363"/>
    </source>
</evidence>
<dbReference type="Proteomes" id="UP001159363">
    <property type="component" value="Chromosome 1"/>
</dbReference>
<gene>
    <name evidence="1" type="ORF">PR048_001146</name>
</gene>
<evidence type="ECO:0000313" key="1">
    <source>
        <dbReference type="EMBL" id="KAJ8895808.1"/>
    </source>
</evidence>
<accession>A0ABQ9IIZ8</accession>
<proteinExistence type="predicted"/>
<organism evidence="1 2">
    <name type="scientific">Dryococelus australis</name>
    <dbReference type="NCBI Taxonomy" id="614101"/>
    <lineage>
        <taxon>Eukaryota</taxon>
        <taxon>Metazoa</taxon>
        <taxon>Ecdysozoa</taxon>
        <taxon>Arthropoda</taxon>
        <taxon>Hexapoda</taxon>
        <taxon>Insecta</taxon>
        <taxon>Pterygota</taxon>
        <taxon>Neoptera</taxon>
        <taxon>Polyneoptera</taxon>
        <taxon>Phasmatodea</taxon>
        <taxon>Verophasmatodea</taxon>
        <taxon>Anareolatae</taxon>
        <taxon>Phasmatidae</taxon>
        <taxon>Eurycanthinae</taxon>
        <taxon>Dryococelus</taxon>
    </lineage>
</organism>
<dbReference type="EMBL" id="JARBHB010000001">
    <property type="protein sequence ID" value="KAJ8895808.1"/>
    <property type="molecule type" value="Genomic_DNA"/>
</dbReference>